<evidence type="ECO:0008006" key="3">
    <source>
        <dbReference type="Google" id="ProtNLM"/>
    </source>
</evidence>
<comment type="caution">
    <text evidence="1">The sequence shown here is derived from an EMBL/GenBank/DDBJ whole genome shotgun (WGS) entry which is preliminary data.</text>
</comment>
<dbReference type="Proteomes" id="UP001497480">
    <property type="component" value="Unassembled WGS sequence"/>
</dbReference>
<reference evidence="1 2" key="1">
    <citation type="submission" date="2024-03" db="EMBL/GenBank/DDBJ databases">
        <authorList>
            <person name="Martinez-Hernandez J."/>
        </authorList>
    </citation>
    <scope>NUCLEOTIDE SEQUENCE [LARGE SCALE GENOMIC DNA]</scope>
</reference>
<sequence>MASPDTQNSYDSSTGIPEWVTKFGKSSEFLIALWFIWTRRNALVMANEDWVQYKVMVYIPQIVTDVRKFNAASHHHLTKVPKIVNWCLSLPRQVKLNINGNSLGNLRRTGCGGLIRCDKGNWITGFSRYVDSLQAISLVTHDIPQYHIYATIATAIQDLLRRTWSVYLAHSVHETNYPTDFLAKLGARENVE</sequence>
<evidence type="ECO:0000313" key="1">
    <source>
        <dbReference type="EMBL" id="CAL0299224.1"/>
    </source>
</evidence>
<name>A0AAV1VQH2_LUPLU</name>
<dbReference type="PANTHER" id="PTHR47723:SF19">
    <property type="entry name" value="POLYNUCLEOTIDYL TRANSFERASE, RIBONUCLEASE H-LIKE SUPERFAMILY PROTEIN"/>
    <property type="match status" value="1"/>
</dbReference>
<dbReference type="AlphaFoldDB" id="A0AAV1VQH2"/>
<keyword evidence="2" id="KW-1185">Reference proteome</keyword>
<proteinExistence type="predicted"/>
<gene>
    <name evidence="1" type="ORF">LLUT_LOCUS284</name>
</gene>
<dbReference type="PANTHER" id="PTHR47723">
    <property type="entry name" value="OS05G0353850 PROTEIN"/>
    <property type="match status" value="1"/>
</dbReference>
<dbReference type="InterPro" id="IPR044730">
    <property type="entry name" value="RNase_H-like_dom_plant"/>
</dbReference>
<dbReference type="CDD" id="cd06222">
    <property type="entry name" value="RNase_H_like"/>
    <property type="match status" value="1"/>
</dbReference>
<dbReference type="InterPro" id="IPR053151">
    <property type="entry name" value="RNase_H-like"/>
</dbReference>
<evidence type="ECO:0000313" key="2">
    <source>
        <dbReference type="Proteomes" id="UP001497480"/>
    </source>
</evidence>
<dbReference type="EMBL" id="CAXHTB010000001">
    <property type="protein sequence ID" value="CAL0299224.1"/>
    <property type="molecule type" value="Genomic_DNA"/>
</dbReference>
<organism evidence="1 2">
    <name type="scientific">Lupinus luteus</name>
    <name type="common">European yellow lupine</name>
    <dbReference type="NCBI Taxonomy" id="3873"/>
    <lineage>
        <taxon>Eukaryota</taxon>
        <taxon>Viridiplantae</taxon>
        <taxon>Streptophyta</taxon>
        <taxon>Embryophyta</taxon>
        <taxon>Tracheophyta</taxon>
        <taxon>Spermatophyta</taxon>
        <taxon>Magnoliopsida</taxon>
        <taxon>eudicotyledons</taxon>
        <taxon>Gunneridae</taxon>
        <taxon>Pentapetalae</taxon>
        <taxon>rosids</taxon>
        <taxon>fabids</taxon>
        <taxon>Fabales</taxon>
        <taxon>Fabaceae</taxon>
        <taxon>Papilionoideae</taxon>
        <taxon>50 kb inversion clade</taxon>
        <taxon>genistoids sensu lato</taxon>
        <taxon>core genistoids</taxon>
        <taxon>Genisteae</taxon>
        <taxon>Lupinus</taxon>
    </lineage>
</organism>
<accession>A0AAV1VQH2</accession>
<protein>
    <recommendedName>
        <fullName evidence="3">RNase H type-1 domain-containing protein</fullName>
    </recommendedName>
</protein>